<evidence type="ECO:0000313" key="1">
    <source>
        <dbReference type="EMBL" id="AUN30316.1"/>
    </source>
</evidence>
<dbReference type="Proteomes" id="UP000234752">
    <property type="component" value="Chromosome eg_1"/>
</dbReference>
<dbReference type="RefSeq" id="WP_102112008.1">
    <property type="nucleotide sequence ID" value="NZ_BMGN01000002.1"/>
</dbReference>
<keyword evidence="2" id="KW-1185">Reference proteome</keyword>
<dbReference type="OrthoDB" id="9811054at2"/>
<gene>
    <name evidence="1" type="ORF">C0V82_08790</name>
</gene>
<protein>
    <submittedName>
        <fullName evidence="1">Usg family protein</fullName>
    </submittedName>
</protein>
<evidence type="ECO:0000313" key="2">
    <source>
        <dbReference type="Proteomes" id="UP000234752"/>
    </source>
</evidence>
<reference evidence="1 2" key="1">
    <citation type="submission" date="2017-12" db="EMBL/GenBank/DDBJ databases">
        <title>Genomes of bacteria within cyanobacterial aggregates.</title>
        <authorList>
            <person name="Cai H."/>
        </authorList>
    </citation>
    <scope>NUCLEOTIDE SEQUENCE [LARGE SCALE GENOMIC DNA]</scope>
    <source>
        <strain evidence="1 2">TH16</strain>
    </source>
</reference>
<dbReference type="Pfam" id="PF06233">
    <property type="entry name" value="Usg"/>
    <property type="match status" value="1"/>
</dbReference>
<sequence>MIISRSPLSRQLQDYRLTTAEILYHMPDHPGLLQTYVWQELDLAPRFPVLRKFLDFWSHNLDGKLHSVRVANLDLISPGHMRHVDALMTLQ</sequence>
<dbReference type="InterPro" id="IPR009354">
    <property type="entry name" value="Usg"/>
</dbReference>
<organism evidence="1 2">
    <name type="scientific">Niveispirillum cyanobacteriorum</name>
    <dbReference type="NCBI Taxonomy" id="1612173"/>
    <lineage>
        <taxon>Bacteria</taxon>
        <taxon>Pseudomonadati</taxon>
        <taxon>Pseudomonadota</taxon>
        <taxon>Alphaproteobacteria</taxon>
        <taxon>Rhodospirillales</taxon>
        <taxon>Azospirillaceae</taxon>
        <taxon>Niveispirillum</taxon>
    </lineage>
</organism>
<accession>A0A2K9NCP3</accession>
<dbReference type="KEGG" id="ncb:C0V82_08790"/>
<name>A0A2K9NCP3_9PROT</name>
<proteinExistence type="predicted"/>
<dbReference type="EMBL" id="CP025611">
    <property type="protein sequence ID" value="AUN30316.1"/>
    <property type="molecule type" value="Genomic_DNA"/>
</dbReference>
<dbReference type="AlphaFoldDB" id="A0A2K9NCP3"/>